<name>A0AAN9XW62_PSOTE</name>
<evidence type="ECO:0000256" key="1">
    <source>
        <dbReference type="ARBA" id="ARBA00004123"/>
    </source>
</evidence>
<comment type="subcellular location">
    <subcellularLocation>
        <location evidence="1">Nucleus</location>
    </subcellularLocation>
</comment>
<gene>
    <name evidence="5" type="ORF">VNO78_02626</name>
</gene>
<keyword evidence="3" id="KW-0813">Transport</keyword>
<accession>A0AAN9XW62</accession>
<evidence type="ECO:0000256" key="4">
    <source>
        <dbReference type="ARBA" id="ARBA00023242"/>
    </source>
</evidence>
<dbReference type="Proteomes" id="UP001386955">
    <property type="component" value="Unassembled WGS sequence"/>
</dbReference>
<organism evidence="5 6">
    <name type="scientific">Psophocarpus tetragonolobus</name>
    <name type="common">Winged bean</name>
    <name type="synonym">Dolichos tetragonolobus</name>
    <dbReference type="NCBI Taxonomy" id="3891"/>
    <lineage>
        <taxon>Eukaryota</taxon>
        <taxon>Viridiplantae</taxon>
        <taxon>Streptophyta</taxon>
        <taxon>Embryophyta</taxon>
        <taxon>Tracheophyta</taxon>
        <taxon>Spermatophyta</taxon>
        <taxon>Magnoliopsida</taxon>
        <taxon>eudicotyledons</taxon>
        <taxon>Gunneridae</taxon>
        <taxon>Pentapetalae</taxon>
        <taxon>rosids</taxon>
        <taxon>fabids</taxon>
        <taxon>Fabales</taxon>
        <taxon>Fabaceae</taxon>
        <taxon>Papilionoideae</taxon>
        <taxon>50 kb inversion clade</taxon>
        <taxon>NPAAA clade</taxon>
        <taxon>indigoferoid/millettioid clade</taxon>
        <taxon>Phaseoleae</taxon>
        <taxon>Psophocarpus</taxon>
    </lineage>
</organism>
<proteinExistence type="inferred from homology"/>
<sequence>MGFAFESRRNGFSEAASRHRRICASLTRRTLALLVLRSSPFSPIPQVQLKSVRLPDSHPISLDDQMCRFHVLMGTASSVMSTAAKVLCRNEKCVPHQRAYILTSRKCWTLCPVLAPKAYSYTIALKLSDDLHLNEVDCVRLLIKSCDDLLDLYQLLYPMGLNGKGTIGNFTAGSRTLAVVLDQGLRDDILVDIQKHLEDLISSGLRQRLLSLIKLNREETSGLGGSHCERYVVDSRGSLVERQAVVSRERLILGHCLVLSILVVRTGPKDIKDIFSVLKDSACEVGERNTTVKDQLTLFDILVNLNSRVLSMYDIKDEDFDGVVDQSRLSTTKESSPLKTQLPVLALLKVCAYSFLVLDFMSGKTAFQNIMSILLPGVNSVIAERSSQLYGHLLENAVQLALEIIILVLHKDLLLFYYWRPLYQPAAVLHIHQNIVAKSAPLLTARHVFLIWQSVYT</sequence>
<evidence type="ECO:0000256" key="3">
    <source>
        <dbReference type="ARBA" id="ARBA00022448"/>
    </source>
</evidence>
<dbReference type="AlphaFoldDB" id="A0AAN9XW62"/>
<dbReference type="PANTHER" id="PTHR31344:SF0">
    <property type="entry name" value="NUCLEAR PORE COMPLEX PROTEIN NUP205"/>
    <property type="match status" value="1"/>
</dbReference>
<evidence type="ECO:0000313" key="6">
    <source>
        <dbReference type="Proteomes" id="UP001386955"/>
    </source>
</evidence>
<dbReference type="GO" id="GO:0005643">
    <property type="term" value="C:nuclear pore"/>
    <property type="evidence" value="ECO:0007669"/>
    <property type="project" value="InterPro"/>
</dbReference>
<comment type="caution">
    <text evidence="5">The sequence shown here is derived from an EMBL/GenBank/DDBJ whole genome shotgun (WGS) entry which is preliminary data.</text>
</comment>
<keyword evidence="4" id="KW-0539">Nucleus</keyword>
<dbReference type="InterPro" id="IPR021827">
    <property type="entry name" value="Nup186/Nup192/Nup205"/>
</dbReference>
<evidence type="ECO:0000313" key="5">
    <source>
        <dbReference type="EMBL" id="KAK7411194.1"/>
    </source>
</evidence>
<protein>
    <submittedName>
        <fullName evidence="5">Uncharacterized protein</fullName>
    </submittedName>
</protein>
<evidence type="ECO:0000256" key="2">
    <source>
        <dbReference type="ARBA" id="ARBA00005892"/>
    </source>
</evidence>
<comment type="similarity">
    <text evidence="2">Belongs to the NUP186/NUP192/NUP205 family.</text>
</comment>
<dbReference type="EMBL" id="JAYMYS010000001">
    <property type="protein sequence ID" value="KAK7411194.1"/>
    <property type="molecule type" value="Genomic_DNA"/>
</dbReference>
<keyword evidence="6" id="KW-1185">Reference proteome</keyword>
<reference evidence="5 6" key="1">
    <citation type="submission" date="2024-01" db="EMBL/GenBank/DDBJ databases">
        <title>The genomes of 5 underutilized Papilionoideae crops provide insights into root nodulation and disease resistanc.</title>
        <authorList>
            <person name="Jiang F."/>
        </authorList>
    </citation>
    <scope>NUCLEOTIDE SEQUENCE [LARGE SCALE GENOMIC DNA]</scope>
    <source>
        <strain evidence="5">DUOXIRENSHENG_FW03</strain>
        <tissue evidence="5">Leaves</tissue>
    </source>
</reference>
<dbReference type="PANTHER" id="PTHR31344">
    <property type="entry name" value="NUCLEAR PORE COMPLEX PROTEIN NUP205"/>
    <property type="match status" value="1"/>
</dbReference>